<proteinExistence type="predicted"/>
<dbReference type="PANTHER" id="PTHR15549">
    <property type="entry name" value="PAIRED IMMUNOGLOBULIN-LIKE TYPE 2 RECEPTOR"/>
    <property type="match status" value="1"/>
</dbReference>
<dbReference type="EMBL" id="CAOQHR010000003">
    <property type="protein sequence ID" value="CAI6331923.1"/>
    <property type="molecule type" value="Genomic_DNA"/>
</dbReference>
<evidence type="ECO:0000313" key="8">
    <source>
        <dbReference type="Proteomes" id="UP001152607"/>
    </source>
</evidence>
<dbReference type="GO" id="GO:0071944">
    <property type="term" value="C:cell periphery"/>
    <property type="evidence" value="ECO:0007669"/>
    <property type="project" value="UniProtKB-ARBA"/>
</dbReference>
<comment type="subcellular location">
    <subcellularLocation>
        <location evidence="1">Membrane</location>
        <topology evidence="1">Single-pass membrane protein</topology>
    </subcellularLocation>
</comment>
<evidence type="ECO:0000256" key="6">
    <source>
        <dbReference type="SAM" id="Phobius"/>
    </source>
</evidence>
<dbReference type="Proteomes" id="UP001152607">
    <property type="component" value="Unassembled WGS sequence"/>
</dbReference>
<evidence type="ECO:0000256" key="3">
    <source>
        <dbReference type="ARBA" id="ARBA00022989"/>
    </source>
</evidence>
<feature type="transmembrane region" description="Helical" evidence="6">
    <location>
        <begin position="213"/>
        <end position="234"/>
    </location>
</feature>
<evidence type="ECO:0000256" key="1">
    <source>
        <dbReference type="ARBA" id="ARBA00004167"/>
    </source>
</evidence>
<name>A0A9W4UAQ8_9PLEO</name>
<feature type="compositionally biased region" description="Low complexity" evidence="5">
    <location>
        <begin position="170"/>
        <end position="188"/>
    </location>
</feature>
<dbReference type="GO" id="GO:0016020">
    <property type="term" value="C:membrane"/>
    <property type="evidence" value="ECO:0007669"/>
    <property type="project" value="UniProtKB-SubCell"/>
</dbReference>
<evidence type="ECO:0000256" key="5">
    <source>
        <dbReference type="SAM" id="MobiDB-lite"/>
    </source>
</evidence>
<dbReference type="InterPro" id="IPR051694">
    <property type="entry name" value="Immunoregulatory_rcpt-like"/>
</dbReference>
<protein>
    <recommendedName>
        <fullName evidence="9">Ricin B lectin domain-containing protein</fullName>
    </recommendedName>
</protein>
<dbReference type="SUPFAM" id="SSF50370">
    <property type="entry name" value="Ricin B-like lectins"/>
    <property type="match status" value="1"/>
</dbReference>
<dbReference type="InterPro" id="IPR035992">
    <property type="entry name" value="Ricin_B-like_lectins"/>
</dbReference>
<evidence type="ECO:0000313" key="7">
    <source>
        <dbReference type="EMBL" id="CAI6331923.1"/>
    </source>
</evidence>
<accession>A0A9W4UAQ8</accession>
<dbReference type="Gene3D" id="2.80.10.50">
    <property type="match status" value="1"/>
</dbReference>
<keyword evidence="8" id="KW-1185">Reference proteome</keyword>
<dbReference type="AlphaFoldDB" id="A0A9W4UAQ8"/>
<gene>
    <name evidence="7" type="ORF">PDIGIT_LOCUS4952</name>
</gene>
<dbReference type="OrthoDB" id="9986966at2759"/>
<evidence type="ECO:0008006" key="9">
    <source>
        <dbReference type="Google" id="ProtNLM"/>
    </source>
</evidence>
<organism evidence="7 8">
    <name type="scientific">Periconia digitata</name>
    <dbReference type="NCBI Taxonomy" id="1303443"/>
    <lineage>
        <taxon>Eukaryota</taxon>
        <taxon>Fungi</taxon>
        <taxon>Dikarya</taxon>
        <taxon>Ascomycota</taxon>
        <taxon>Pezizomycotina</taxon>
        <taxon>Dothideomycetes</taxon>
        <taxon>Pleosporomycetidae</taxon>
        <taxon>Pleosporales</taxon>
        <taxon>Massarineae</taxon>
        <taxon>Periconiaceae</taxon>
        <taxon>Periconia</taxon>
    </lineage>
</organism>
<comment type="caution">
    <text evidence="7">The sequence shown here is derived from an EMBL/GenBank/DDBJ whole genome shotgun (WGS) entry which is preliminary data.</text>
</comment>
<keyword evidence="4 6" id="KW-0472">Membrane</keyword>
<evidence type="ECO:0000256" key="2">
    <source>
        <dbReference type="ARBA" id="ARBA00022692"/>
    </source>
</evidence>
<keyword evidence="2 6" id="KW-0812">Transmembrane</keyword>
<sequence>MATIDFSSTYLLTNSMLGSSGILGSTLNNDTLVIEPPKSSQNQLWFVTATEDQGSYRLHTVQKGDNYALDINYETLDLRFFDVGQGQGGQKWKFDTSDDGTFKLSNNYTGPDKHLEVTRCCLKMILANGDNPGQHWGLHKVAADLSSSTTSSTNITFSTPTPRIEPSPSPNGTSNASPTPTPTTSDNSGACDVATTSCAGSTTQRGLSGGGKAGVGVGVVLGVLALVGGGYLVYRRWGGNRRPRERITMGELHYS</sequence>
<keyword evidence="3 6" id="KW-1133">Transmembrane helix</keyword>
<feature type="region of interest" description="Disordered" evidence="5">
    <location>
        <begin position="149"/>
        <end position="188"/>
    </location>
</feature>
<dbReference type="PANTHER" id="PTHR15549:SF26">
    <property type="entry name" value="AXIAL BUDDING PATTERN PROTEIN 2-RELATED"/>
    <property type="match status" value="1"/>
</dbReference>
<reference evidence="7" key="1">
    <citation type="submission" date="2023-01" db="EMBL/GenBank/DDBJ databases">
        <authorList>
            <person name="Van Ghelder C."/>
            <person name="Rancurel C."/>
        </authorList>
    </citation>
    <scope>NUCLEOTIDE SEQUENCE</scope>
    <source>
        <strain evidence="7">CNCM I-4278</strain>
    </source>
</reference>
<feature type="compositionally biased region" description="Low complexity" evidence="5">
    <location>
        <begin position="149"/>
        <end position="161"/>
    </location>
</feature>
<evidence type="ECO:0000256" key="4">
    <source>
        <dbReference type="ARBA" id="ARBA00023136"/>
    </source>
</evidence>